<accession>A0AC34QEH4</accession>
<evidence type="ECO:0000313" key="1">
    <source>
        <dbReference type="Proteomes" id="UP000887576"/>
    </source>
</evidence>
<evidence type="ECO:0000313" key="2">
    <source>
        <dbReference type="WBParaSite" id="JU765_v2.g15638.t1"/>
    </source>
</evidence>
<organism evidence="1 2">
    <name type="scientific">Panagrolaimus sp. JU765</name>
    <dbReference type="NCBI Taxonomy" id="591449"/>
    <lineage>
        <taxon>Eukaryota</taxon>
        <taxon>Metazoa</taxon>
        <taxon>Ecdysozoa</taxon>
        <taxon>Nematoda</taxon>
        <taxon>Chromadorea</taxon>
        <taxon>Rhabditida</taxon>
        <taxon>Tylenchina</taxon>
        <taxon>Panagrolaimomorpha</taxon>
        <taxon>Panagrolaimoidea</taxon>
        <taxon>Panagrolaimidae</taxon>
        <taxon>Panagrolaimus</taxon>
    </lineage>
</organism>
<sequence length="98" mass="11177">MGPVFSCIIGEQFRRLRDGDRFWYENPGVFTPLQLQQLRKTTVARVLCNNGDDIDRVQDNVFLYPGTNIKAYKMCSELPEVSLKMWMSCCDQSCSGGS</sequence>
<reference evidence="2" key="1">
    <citation type="submission" date="2022-11" db="UniProtKB">
        <authorList>
            <consortium name="WormBaseParasite"/>
        </authorList>
    </citation>
    <scope>IDENTIFICATION</scope>
</reference>
<proteinExistence type="predicted"/>
<name>A0AC34QEH4_9BILA</name>
<protein>
    <submittedName>
        <fullName evidence="2">Peroxidasin</fullName>
    </submittedName>
</protein>
<dbReference type="WBParaSite" id="JU765_v2.g15638.t1">
    <property type="protein sequence ID" value="JU765_v2.g15638.t1"/>
    <property type="gene ID" value="JU765_v2.g15638"/>
</dbReference>
<dbReference type="Proteomes" id="UP000887576">
    <property type="component" value="Unplaced"/>
</dbReference>